<evidence type="ECO:0000313" key="2">
    <source>
        <dbReference type="Proteomes" id="UP001484199"/>
    </source>
</evidence>
<evidence type="ECO:0000313" key="1">
    <source>
        <dbReference type="EMBL" id="WYY26525.1"/>
    </source>
</evidence>
<gene>
    <name evidence="1" type="ORF">AshY1_04130</name>
</gene>
<sequence length="48" mass="5526">MNNASEGIINDLIRQNIQLSQRISEQQIILHNAMTRANNRNPSNHSNR</sequence>
<dbReference type="RefSeq" id="WP_341266425.1">
    <property type="nucleotide sequence ID" value="NZ_CP146843.1"/>
</dbReference>
<organism evidence="1 2">
    <name type="scientific">Ash yellows phytoplasma</name>
    <dbReference type="NCBI Taxonomy" id="35780"/>
    <lineage>
        <taxon>Bacteria</taxon>
        <taxon>Bacillati</taxon>
        <taxon>Mycoplasmatota</taxon>
        <taxon>Mollicutes</taxon>
        <taxon>Acholeplasmatales</taxon>
        <taxon>Acholeplasmataceae</taxon>
        <taxon>Candidatus Phytoplasma</taxon>
        <taxon>16SrVII (Ash yellows group)</taxon>
    </lineage>
</organism>
<evidence type="ECO:0008006" key="3">
    <source>
        <dbReference type="Google" id="ProtNLM"/>
    </source>
</evidence>
<reference evidence="1" key="1">
    <citation type="submission" date="2024-03" db="EMBL/GenBank/DDBJ databases">
        <title>The Complete Genome of 'Candidatus Phytoplasma fraxini' AshY1 from the Ash Yellows Group.</title>
        <authorList>
            <person name="Boehm J.W."/>
            <person name="Huettel B."/>
            <person name="Schneider B."/>
            <person name="Kube M."/>
        </authorList>
    </citation>
    <scope>NUCLEOTIDE SEQUENCE [LARGE SCALE GENOMIC DNA]</scope>
    <source>
        <strain evidence="1">AshY1</strain>
    </source>
</reference>
<accession>A0ABZ2U8I4</accession>
<proteinExistence type="predicted"/>
<protein>
    <recommendedName>
        <fullName evidence="3">Sequence-variable mosaic (SVM) signal sequence domain-containing protein</fullName>
    </recommendedName>
</protein>
<name>A0ABZ2U8I4_ASHYP</name>
<dbReference type="EMBL" id="CP146843">
    <property type="protein sequence ID" value="WYY26525.1"/>
    <property type="molecule type" value="Genomic_DNA"/>
</dbReference>
<dbReference type="Proteomes" id="UP001484199">
    <property type="component" value="Chromosome"/>
</dbReference>
<keyword evidence="2" id="KW-1185">Reference proteome</keyword>